<name>A0A5D4JG37_9ACTN</name>
<evidence type="ECO:0000313" key="2">
    <source>
        <dbReference type="EMBL" id="TYR64517.1"/>
    </source>
</evidence>
<evidence type="ECO:0000313" key="3">
    <source>
        <dbReference type="Proteomes" id="UP000323242"/>
    </source>
</evidence>
<dbReference type="AlphaFoldDB" id="A0A5D4JG37"/>
<reference evidence="2 3" key="1">
    <citation type="submission" date="2019-08" db="EMBL/GenBank/DDBJ databases">
        <title>Draft genome for granaticin producer strain Streptomyces parvus C05.</title>
        <authorList>
            <person name="Gonzalez-Pimentel J.L."/>
        </authorList>
    </citation>
    <scope>NUCLEOTIDE SEQUENCE [LARGE SCALE GENOMIC DNA]</scope>
    <source>
        <strain evidence="2 3">C05</strain>
    </source>
</reference>
<feature type="compositionally biased region" description="Basic and acidic residues" evidence="1">
    <location>
        <begin position="32"/>
        <end position="42"/>
    </location>
</feature>
<proteinExistence type="predicted"/>
<gene>
    <name evidence="2" type="ORF">FY004_11125</name>
</gene>
<dbReference type="EMBL" id="VSZQ01000046">
    <property type="protein sequence ID" value="TYR64517.1"/>
    <property type="molecule type" value="Genomic_DNA"/>
</dbReference>
<protein>
    <submittedName>
        <fullName evidence="2">Uncharacterized protein</fullName>
    </submittedName>
</protein>
<dbReference type="Proteomes" id="UP000323242">
    <property type="component" value="Unassembled WGS sequence"/>
</dbReference>
<keyword evidence="3" id="KW-1185">Reference proteome</keyword>
<sequence length="304" mass="32946">MGFADTEPLAGPHHHLPRAAGNAAVARAIARGRQEAHGEAEHAAPQTAGPDHGSGAAPIQRTADEELREAKTPEQIVAALKKSGHSEDDAWELMKYMTSQQFPAGQGQADFDMLGSIKEASEQLQKVKAVRRKMAAPLMAKRWTIRHYTGGDPNTPPGFQEIASTYDNAAAGRASEHTNVADWRSLGNIRFTFYLVAVDGQVPPRNWLNNTHWYAEWDLEQIPECWVSPDLLERMNKPMDADGARAAMQGAKAFRGTGAQLKELLAISAFGAGNDPASALDTAIGGAFELKVPDGLPVAEWHRK</sequence>
<accession>A0A5D4JG37</accession>
<evidence type="ECO:0000256" key="1">
    <source>
        <dbReference type="SAM" id="MobiDB-lite"/>
    </source>
</evidence>
<comment type="caution">
    <text evidence="2">The sequence shown here is derived from an EMBL/GenBank/DDBJ whole genome shotgun (WGS) entry which is preliminary data.</text>
</comment>
<organism evidence="2 3">
    <name type="scientific">Streptomyces parvus</name>
    <dbReference type="NCBI Taxonomy" id="66428"/>
    <lineage>
        <taxon>Bacteria</taxon>
        <taxon>Bacillati</taxon>
        <taxon>Actinomycetota</taxon>
        <taxon>Actinomycetes</taxon>
        <taxon>Kitasatosporales</taxon>
        <taxon>Streptomycetaceae</taxon>
        <taxon>Streptomyces</taxon>
    </lineage>
</organism>
<feature type="region of interest" description="Disordered" evidence="1">
    <location>
        <begin position="30"/>
        <end position="58"/>
    </location>
</feature>